<evidence type="ECO:0000313" key="2">
    <source>
        <dbReference type="EMBL" id="KAG8192936.1"/>
    </source>
</evidence>
<keyword evidence="1" id="KW-0812">Transmembrane</keyword>
<reference evidence="2 3" key="1">
    <citation type="journal article" date="2022" name="Nat. Ecol. Evol.">
        <title>A masculinizing supergene underlies an exaggerated male reproductive morph in a spider.</title>
        <authorList>
            <person name="Hendrickx F."/>
            <person name="De Corte Z."/>
            <person name="Sonet G."/>
            <person name="Van Belleghem S.M."/>
            <person name="Kostlbacher S."/>
            <person name="Vangestel C."/>
        </authorList>
    </citation>
    <scope>NUCLEOTIDE SEQUENCE [LARGE SCALE GENOMIC DNA]</scope>
    <source>
        <strain evidence="2">W744_W776</strain>
    </source>
</reference>
<evidence type="ECO:0000256" key="1">
    <source>
        <dbReference type="SAM" id="Phobius"/>
    </source>
</evidence>
<gene>
    <name evidence="2" type="ORF">JTE90_028060</name>
</gene>
<comment type="caution">
    <text evidence="2">The sequence shown here is derived from an EMBL/GenBank/DDBJ whole genome shotgun (WGS) entry which is preliminary data.</text>
</comment>
<dbReference type="EMBL" id="JAFNEN010000132">
    <property type="protein sequence ID" value="KAG8192936.1"/>
    <property type="molecule type" value="Genomic_DNA"/>
</dbReference>
<dbReference type="AlphaFoldDB" id="A0AAV6V9H8"/>
<evidence type="ECO:0000313" key="3">
    <source>
        <dbReference type="Proteomes" id="UP000827092"/>
    </source>
</evidence>
<proteinExistence type="predicted"/>
<feature type="transmembrane region" description="Helical" evidence="1">
    <location>
        <begin position="62"/>
        <end position="91"/>
    </location>
</feature>
<organism evidence="2 3">
    <name type="scientific">Oedothorax gibbosus</name>
    <dbReference type="NCBI Taxonomy" id="931172"/>
    <lineage>
        <taxon>Eukaryota</taxon>
        <taxon>Metazoa</taxon>
        <taxon>Ecdysozoa</taxon>
        <taxon>Arthropoda</taxon>
        <taxon>Chelicerata</taxon>
        <taxon>Arachnida</taxon>
        <taxon>Araneae</taxon>
        <taxon>Araneomorphae</taxon>
        <taxon>Entelegynae</taxon>
        <taxon>Araneoidea</taxon>
        <taxon>Linyphiidae</taxon>
        <taxon>Erigoninae</taxon>
        <taxon>Oedothorax</taxon>
    </lineage>
</organism>
<feature type="transmembrane region" description="Helical" evidence="1">
    <location>
        <begin position="103"/>
        <end position="136"/>
    </location>
</feature>
<sequence>MGKTDQVLLLRTIPSIDTGTMSIEDINYQLNSLFTTAENLLQSVCGHKNYIEIKKFALHHPFLLTAIVAISIFSALPLLFFVGFTAVTLFISLICFLCIEGSLIAFGGIIFIGIVSFITVVVSAMISALAVSYFVLLKIRGTLCRKVSCAVAPPAVENNGQENQNAEPK</sequence>
<keyword evidence="3" id="KW-1185">Reference proteome</keyword>
<keyword evidence="1" id="KW-0472">Membrane</keyword>
<keyword evidence="1" id="KW-1133">Transmembrane helix</keyword>
<accession>A0AAV6V9H8</accession>
<name>A0AAV6V9H8_9ARAC</name>
<protein>
    <recommendedName>
        <fullName evidence="4">Promethin</fullName>
    </recommendedName>
</protein>
<dbReference type="Proteomes" id="UP000827092">
    <property type="component" value="Unassembled WGS sequence"/>
</dbReference>
<dbReference type="Pfam" id="PF16015">
    <property type="entry name" value="Promethin"/>
    <property type="match status" value="1"/>
</dbReference>
<evidence type="ECO:0008006" key="4">
    <source>
        <dbReference type="Google" id="ProtNLM"/>
    </source>
</evidence>